<dbReference type="SUPFAM" id="SSF53756">
    <property type="entry name" value="UDP-Glycosyltransferase/glycogen phosphorylase"/>
    <property type="match status" value="1"/>
</dbReference>
<keyword evidence="1" id="KW-0808">Transferase</keyword>
<dbReference type="PANTHER" id="PTHR46401">
    <property type="entry name" value="GLYCOSYLTRANSFERASE WBBK-RELATED"/>
    <property type="match status" value="1"/>
</dbReference>
<dbReference type="GO" id="GO:0016757">
    <property type="term" value="F:glycosyltransferase activity"/>
    <property type="evidence" value="ECO:0007669"/>
    <property type="project" value="InterPro"/>
</dbReference>
<dbReference type="InterPro" id="IPR001296">
    <property type="entry name" value="Glyco_trans_1"/>
</dbReference>
<dbReference type="PANTHER" id="PTHR46401:SF2">
    <property type="entry name" value="GLYCOSYLTRANSFERASE WBBK-RELATED"/>
    <property type="match status" value="1"/>
</dbReference>
<dbReference type="CDD" id="cd03801">
    <property type="entry name" value="GT4_PimA-like"/>
    <property type="match status" value="1"/>
</dbReference>
<dbReference type="Gene3D" id="3.40.50.2000">
    <property type="entry name" value="Glycogen Phosphorylase B"/>
    <property type="match status" value="1"/>
</dbReference>
<name>A0A369QMQ8_9BACT</name>
<dbReference type="Pfam" id="PF00534">
    <property type="entry name" value="Glycos_transf_1"/>
    <property type="match status" value="1"/>
</dbReference>
<evidence type="ECO:0000259" key="2">
    <source>
        <dbReference type="Pfam" id="PF00534"/>
    </source>
</evidence>
<proteinExistence type="predicted"/>
<dbReference type="AlphaFoldDB" id="A0A369QMQ8"/>
<dbReference type="Proteomes" id="UP000253919">
    <property type="component" value="Unassembled WGS sequence"/>
</dbReference>
<gene>
    <name evidence="3" type="ORF">AHMF7616_04665</name>
</gene>
<keyword evidence="4" id="KW-1185">Reference proteome</keyword>
<protein>
    <recommendedName>
        <fullName evidence="2">Glycosyl transferase family 1 domain-containing protein</fullName>
    </recommendedName>
</protein>
<feature type="domain" description="Glycosyl transferase family 1" evidence="2">
    <location>
        <begin position="178"/>
        <end position="344"/>
    </location>
</feature>
<dbReference type="OrthoDB" id="9801609at2"/>
<dbReference type="EMBL" id="QASA01000001">
    <property type="protein sequence ID" value="RDC66034.1"/>
    <property type="molecule type" value="Genomic_DNA"/>
</dbReference>
<dbReference type="RefSeq" id="WP_115374954.1">
    <property type="nucleotide sequence ID" value="NZ_QASA01000001.1"/>
</dbReference>
<sequence length="393" mass="45112">MNIGIVGDFYPHQRNINGKIAENKYIYANKTDLFTLKKVINKKLKVNIFKIKYDDQFKFKEIWKNKEIDVYHFFNSISLSSFTPWVTSCETLVPRLSQTLNCHHGSHPDYAALKEDKEVDNALNAIADKSCLGILPLSECSKRMQLDFLKHFPKYAETIQKKTFVTHPPQKLLVKQLEDKKLNYSGKLRFLFVGGAFHRKGGVEMYNVFNKLRHLYDFELIIVSSFARSGWAKKESEEDVIQAKELIKNSSWIQYYNSLPNNQVLELMKNSHIGLLPTWAETYGFSVLEMQASGCPVITTDIRALPEINNNDLGWIINIPKNRLGEAIYTTTADRAAIAQAIENGLEKCLIEIFKNQESIQVKAEKCLTQIKVNHSPEAHANKLKSIYSKSRN</sequence>
<accession>A0A369QMQ8</accession>
<dbReference type="GO" id="GO:0009103">
    <property type="term" value="P:lipopolysaccharide biosynthetic process"/>
    <property type="evidence" value="ECO:0007669"/>
    <property type="project" value="TreeGrafter"/>
</dbReference>
<evidence type="ECO:0000313" key="3">
    <source>
        <dbReference type="EMBL" id="RDC66034.1"/>
    </source>
</evidence>
<evidence type="ECO:0000256" key="1">
    <source>
        <dbReference type="ARBA" id="ARBA00022679"/>
    </source>
</evidence>
<organism evidence="3 4">
    <name type="scientific">Adhaeribacter pallidiroseus</name>
    <dbReference type="NCBI Taxonomy" id="2072847"/>
    <lineage>
        <taxon>Bacteria</taxon>
        <taxon>Pseudomonadati</taxon>
        <taxon>Bacteroidota</taxon>
        <taxon>Cytophagia</taxon>
        <taxon>Cytophagales</taxon>
        <taxon>Hymenobacteraceae</taxon>
        <taxon>Adhaeribacter</taxon>
    </lineage>
</organism>
<reference evidence="3 4" key="1">
    <citation type="submission" date="2018-04" db="EMBL/GenBank/DDBJ databases">
        <title>Adhaeribacter sp. HMF7616 genome sequencing and assembly.</title>
        <authorList>
            <person name="Kang H."/>
            <person name="Kang J."/>
            <person name="Cha I."/>
            <person name="Kim H."/>
            <person name="Joh K."/>
        </authorList>
    </citation>
    <scope>NUCLEOTIDE SEQUENCE [LARGE SCALE GENOMIC DNA]</scope>
    <source>
        <strain evidence="3 4">HMF7616</strain>
    </source>
</reference>
<comment type="caution">
    <text evidence="3">The sequence shown here is derived from an EMBL/GenBank/DDBJ whole genome shotgun (WGS) entry which is preliminary data.</text>
</comment>
<evidence type="ECO:0000313" key="4">
    <source>
        <dbReference type="Proteomes" id="UP000253919"/>
    </source>
</evidence>